<sequence>MTASVPFAIPPSAMPLQGVSIDAIGRLSDPIAAMSSIDSLVSLLALAYQQVGPGRDRLAMLMHTMSAPSPQDRPHELVGAFVEFLNPILGGLAGLSDFSEAVDAVSHPDRFRDFWTLDGQNLMRDIVAGHGDGEPPVPGVSFLDAFVRDTGRRVALGLESRVLSLVPAEAEPGDELWQERASTPILVRRRTSNGGWTIIGHAFIHRK</sequence>
<accession>A0A2A9P4H6</accession>
<dbReference type="Proteomes" id="UP000037136">
    <property type="component" value="Unassembled WGS sequence"/>
</dbReference>
<dbReference type="EMBL" id="LAZP02000780">
    <property type="protein sequence ID" value="PFH55756.1"/>
    <property type="molecule type" value="Genomic_DNA"/>
</dbReference>
<organism evidence="1 2">
    <name type="scientific">Ophiocordyceps unilateralis</name>
    <name type="common">Zombie-ant fungus</name>
    <name type="synonym">Torrubia unilateralis</name>
    <dbReference type="NCBI Taxonomy" id="268505"/>
    <lineage>
        <taxon>Eukaryota</taxon>
        <taxon>Fungi</taxon>
        <taxon>Dikarya</taxon>
        <taxon>Ascomycota</taxon>
        <taxon>Pezizomycotina</taxon>
        <taxon>Sordariomycetes</taxon>
        <taxon>Hypocreomycetidae</taxon>
        <taxon>Hypocreales</taxon>
        <taxon>Ophiocordycipitaceae</taxon>
        <taxon>Ophiocordyceps</taxon>
    </lineage>
</organism>
<keyword evidence="2" id="KW-1185">Reference proteome</keyword>
<comment type="caution">
    <text evidence="1">The sequence shown here is derived from an EMBL/GenBank/DDBJ whole genome shotgun (WGS) entry which is preliminary data.</text>
</comment>
<gene>
    <name evidence="1" type="ORF">XA68_17683</name>
</gene>
<dbReference type="AlphaFoldDB" id="A0A2A9P4H6"/>
<reference evidence="1 2" key="2">
    <citation type="journal article" date="2017" name="Sci. Rep.">
        <title>Ant-infecting Ophiocordyceps genomes reveal a high diversity of potential behavioral manipulation genes and a possible major role for enterotoxins.</title>
        <authorList>
            <person name="de Bekker C."/>
            <person name="Ohm R.A."/>
            <person name="Evans H.C."/>
            <person name="Brachmann A."/>
            <person name="Hughes D.P."/>
        </authorList>
    </citation>
    <scope>NUCLEOTIDE SEQUENCE [LARGE SCALE GENOMIC DNA]</scope>
    <source>
        <strain evidence="1 2">SC16a</strain>
    </source>
</reference>
<protein>
    <submittedName>
        <fullName evidence="1">Uncharacterized protein</fullName>
    </submittedName>
</protein>
<name>A0A2A9P4H6_OPHUN</name>
<dbReference type="OrthoDB" id="4809847at2759"/>
<proteinExistence type="predicted"/>
<reference evidence="1 2" key="1">
    <citation type="journal article" date="2015" name="BMC Genomics">
        <title>Gene expression during zombie ant biting behavior reflects the complexity underlying fungal parasitic behavioral manipulation.</title>
        <authorList>
            <person name="de Bekker C."/>
            <person name="Ohm R.A."/>
            <person name="Loreto R.G."/>
            <person name="Sebastian A."/>
            <person name="Albert I."/>
            <person name="Merrow M."/>
            <person name="Brachmann A."/>
            <person name="Hughes D.P."/>
        </authorList>
    </citation>
    <scope>NUCLEOTIDE SEQUENCE [LARGE SCALE GENOMIC DNA]</scope>
    <source>
        <strain evidence="1 2">SC16a</strain>
    </source>
</reference>
<evidence type="ECO:0000313" key="2">
    <source>
        <dbReference type="Proteomes" id="UP000037136"/>
    </source>
</evidence>
<evidence type="ECO:0000313" key="1">
    <source>
        <dbReference type="EMBL" id="PFH55756.1"/>
    </source>
</evidence>